<name>A0A9P6E9G1_9AGAR</name>
<dbReference type="Gene3D" id="1.10.510.10">
    <property type="entry name" value="Transferase(Phosphotransferase) domain 1"/>
    <property type="match status" value="1"/>
</dbReference>
<accession>A0A9P6E9G1</accession>
<dbReference type="Proteomes" id="UP000807306">
    <property type="component" value="Unassembled WGS sequence"/>
</dbReference>
<proteinExistence type="predicted"/>
<dbReference type="EMBL" id="MU157891">
    <property type="protein sequence ID" value="KAF9524939.1"/>
    <property type="molecule type" value="Genomic_DNA"/>
</dbReference>
<dbReference type="InterPro" id="IPR000719">
    <property type="entry name" value="Prot_kinase_dom"/>
</dbReference>
<dbReference type="InterPro" id="IPR040976">
    <property type="entry name" value="Pkinase_fungal"/>
</dbReference>
<dbReference type="PANTHER" id="PTHR38248">
    <property type="entry name" value="FUNK1 6"/>
    <property type="match status" value="1"/>
</dbReference>
<dbReference type="PANTHER" id="PTHR38248:SF2">
    <property type="entry name" value="FUNK1 11"/>
    <property type="match status" value="1"/>
</dbReference>
<dbReference type="OrthoDB" id="5584477at2759"/>
<dbReference type="SUPFAM" id="SSF56112">
    <property type="entry name" value="Protein kinase-like (PK-like)"/>
    <property type="match status" value="1"/>
</dbReference>
<dbReference type="PROSITE" id="PS50011">
    <property type="entry name" value="PROTEIN_KINASE_DOM"/>
    <property type="match status" value="1"/>
</dbReference>
<feature type="non-terminal residue" evidence="2">
    <location>
        <position position="165"/>
    </location>
</feature>
<organism evidence="2 3">
    <name type="scientific">Crepidotus variabilis</name>
    <dbReference type="NCBI Taxonomy" id="179855"/>
    <lineage>
        <taxon>Eukaryota</taxon>
        <taxon>Fungi</taxon>
        <taxon>Dikarya</taxon>
        <taxon>Basidiomycota</taxon>
        <taxon>Agaricomycotina</taxon>
        <taxon>Agaricomycetes</taxon>
        <taxon>Agaricomycetidae</taxon>
        <taxon>Agaricales</taxon>
        <taxon>Agaricineae</taxon>
        <taxon>Crepidotaceae</taxon>
        <taxon>Crepidotus</taxon>
    </lineage>
</organism>
<reference evidence="2" key="1">
    <citation type="submission" date="2020-11" db="EMBL/GenBank/DDBJ databases">
        <authorList>
            <consortium name="DOE Joint Genome Institute"/>
            <person name="Ahrendt S."/>
            <person name="Riley R."/>
            <person name="Andreopoulos W."/>
            <person name="Labutti K."/>
            <person name="Pangilinan J."/>
            <person name="Ruiz-Duenas F.J."/>
            <person name="Barrasa J.M."/>
            <person name="Sanchez-Garcia M."/>
            <person name="Camarero S."/>
            <person name="Miyauchi S."/>
            <person name="Serrano A."/>
            <person name="Linde D."/>
            <person name="Babiker R."/>
            <person name="Drula E."/>
            <person name="Ayuso-Fernandez I."/>
            <person name="Pacheco R."/>
            <person name="Padilla G."/>
            <person name="Ferreira P."/>
            <person name="Barriuso J."/>
            <person name="Kellner H."/>
            <person name="Castanera R."/>
            <person name="Alfaro M."/>
            <person name="Ramirez L."/>
            <person name="Pisabarro A.G."/>
            <person name="Kuo A."/>
            <person name="Tritt A."/>
            <person name="Lipzen A."/>
            <person name="He G."/>
            <person name="Yan M."/>
            <person name="Ng V."/>
            <person name="Cullen D."/>
            <person name="Martin F."/>
            <person name="Rosso M.-N."/>
            <person name="Henrissat B."/>
            <person name="Hibbett D."/>
            <person name="Martinez A.T."/>
            <person name="Grigoriev I.V."/>
        </authorList>
    </citation>
    <scope>NUCLEOTIDE SEQUENCE</scope>
    <source>
        <strain evidence="2">CBS 506.95</strain>
    </source>
</reference>
<evidence type="ECO:0000313" key="3">
    <source>
        <dbReference type="Proteomes" id="UP000807306"/>
    </source>
</evidence>
<evidence type="ECO:0000313" key="2">
    <source>
        <dbReference type="EMBL" id="KAF9524939.1"/>
    </source>
</evidence>
<sequence>LSGHYELWKDGWLHRDVSINNILLMETPQEHKLGHFFSGFACSWDKILSEGMLIDGDHAVKVNPSERVQASLGLAGTLPFISYHLLENWGGADEHTVADDLESFGWVLVISLLQISQRLGPFTQKESRFFKAIHNEEDPESISCRRSHFAQALLNQSTLPNKNNL</sequence>
<dbReference type="InterPro" id="IPR011009">
    <property type="entry name" value="Kinase-like_dom_sf"/>
</dbReference>
<dbReference type="AlphaFoldDB" id="A0A9P6E9G1"/>
<evidence type="ECO:0000259" key="1">
    <source>
        <dbReference type="PROSITE" id="PS50011"/>
    </source>
</evidence>
<gene>
    <name evidence="2" type="ORF">CPB83DRAFT_748323</name>
</gene>
<dbReference type="Pfam" id="PF17667">
    <property type="entry name" value="Pkinase_fungal"/>
    <property type="match status" value="1"/>
</dbReference>
<dbReference type="GO" id="GO:0005524">
    <property type="term" value="F:ATP binding"/>
    <property type="evidence" value="ECO:0007669"/>
    <property type="project" value="InterPro"/>
</dbReference>
<protein>
    <recommendedName>
        <fullName evidence="1">Protein kinase domain-containing protein</fullName>
    </recommendedName>
</protein>
<keyword evidence="3" id="KW-1185">Reference proteome</keyword>
<comment type="caution">
    <text evidence="2">The sequence shown here is derived from an EMBL/GenBank/DDBJ whole genome shotgun (WGS) entry which is preliminary data.</text>
</comment>
<feature type="non-terminal residue" evidence="2">
    <location>
        <position position="1"/>
    </location>
</feature>
<dbReference type="GO" id="GO:0004672">
    <property type="term" value="F:protein kinase activity"/>
    <property type="evidence" value="ECO:0007669"/>
    <property type="project" value="InterPro"/>
</dbReference>
<feature type="domain" description="Protein kinase" evidence="1">
    <location>
        <begin position="1"/>
        <end position="165"/>
    </location>
</feature>